<sequence>MASSERSSRRLIGITAWSLALGLICLTLADSVPDRNQTTTIATNTVQAVERLFNRVLISTTEDARQRIPHLPANETIDRQYFEELDLIAGNEDYYSTAYYIFAWINSDLMYDKTPDKLLVEVLPGEKIAIRNFFDKVKPFLTKYLRTSRQDRSELVANITRLATETDDSLIMSYLEFPQTLKGQLPELHLMDYTKLAQALVQGVARGIWTSL</sequence>
<dbReference type="GeneID" id="108020914"/>
<name>A0AB39ZWI3_DROSZ</name>
<organism evidence="2 3">
    <name type="scientific">Drosophila suzukii</name>
    <name type="common">Spotted-wing drosophila fruit fly</name>
    <dbReference type="NCBI Taxonomy" id="28584"/>
    <lineage>
        <taxon>Eukaryota</taxon>
        <taxon>Metazoa</taxon>
        <taxon>Ecdysozoa</taxon>
        <taxon>Arthropoda</taxon>
        <taxon>Hexapoda</taxon>
        <taxon>Insecta</taxon>
        <taxon>Pterygota</taxon>
        <taxon>Neoptera</taxon>
        <taxon>Endopterygota</taxon>
        <taxon>Diptera</taxon>
        <taxon>Brachycera</taxon>
        <taxon>Muscomorpha</taxon>
        <taxon>Ephydroidea</taxon>
        <taxon>Drosophilidae</taxon>
        <taxon>Drosophila</taxon>
        <taxon>Sophophora</taxon>
    </lineage>
</organism>
<dbReference type="RefSeq" id="XP_016944823.3">
    <property type="nucleotide sequence ID" value="XM_017089334.4"/>
</dbReference>
<reference evidence="3" key="2">
    <citation type="submission" date="2025-08" db="UniProtKB">
        <authorList>
            <consortium name="RefSeq"/>
        </authorList>
    </citation>
    <scope>IDENTIFICATION</scope>
</reference>
<evidence type="ECO:0000256" key="1">
    <source>
        <dbReference type="SAM" id="SignalP"/>
    </source>
</evidence>
<keyword evidence="2" id="KW-1185">Reference proteome</keyword>
<evidence type="ECO:0000313" key="3">
    <source>
        <dbReference type="RefSeq" id="XP_016944823.3"/>
    </source>
</evidence>
<proteinExistence type="predicted"/>
<accession>A0AB39ZWI3</accession>
<keyword evidence="1" id="KW-0732">Signal</keyword>
<protein>
    <submittedName>
        <fullName evidence="3">Uncharacterized protein Hf</fullName>
    </submittedName>
</protein>
<dbReference type="Proteomes" id="UP001652628">
    <property type="component" value="Chromosome 2L"/>
</dbReference>
<dbReference type="AlphaFoldDB" id="A0AB39ZWI3"/>
<feature type="signal peptide" evidence="1">
    <location>
        <begin position="1"/>
        <end position="29"/>
    </location>
</feature>
<evidence type="ECO:0000313" key="2">
    <source>
        <dbReference type="Proteomes" id="UP001652628"/>
    </source>
</evidence>
<feature type="chain" id="PRO_5045784286" evidence="1">
    <location>
        <begin position="30"/>
        <end position="212"/>
    </location>
</feature>
<gene>
    <name evidence="3" type="primary">Hf</name>
</gene>
<reference evidence="2" key="1">
    <citation type="submission" date="2025-05" db="UniProtKB">
        <authorList>
            <consortium name="RefSeq"/>
        </authorList>
    </citation>
    <scope>NUCLEOTIDE SEQUENCE [LARGE SCALE GENOMIC DNA]</scope>
</reference>